<keyword evidence="2" id="KW-0663">Pyridoxal phosphate</keyword>
<evidence type="ECO:0000313" key="4">
    <source>
        <dbReference type="Proteomes" id="UP000460435"/>
    </source>
</evidence>
<dbReference type="GO" id="GO:0008483">
    <property type="term" value="F:transaminase activity"/>
    <property type="evidence" value="ECO:0007669"/>
    <property type="project" value="UniProtKB-KW"/>
</dbReference>
<dbReference type="InterPro" id="IPR015422">
    <property type="entry name" value="PyrdxlP-dep_Trfase_small"/>
</dbReference>
<dbReference type="Gene3D" id="3.40.640.10">
    <property type="entry name" value="Type I PLP-dependent aspartate aminotransferase-like (Major domain)"/>
    <property type="match status" value="1"/>
</dbReference>
<sequence>MYRYGDEEVQAVERVIRSGNWFRYGEIGSGKLTETEAFERELANVVGSSYACFTTSGTAALMCCYAGLGLGPGDEVIVPGYTFMATALAPLHLGVIPIVVDVDDSLTLDPEAVERAITPRTRAISPVHMNGLMSDMDRLEQIAAENDLLIIEDSCQCDGGYWHGGRRAGGIGHTGAYSFNLFKMISCGEGGAFLTSDQRVFEQALVYHDAWAYRRPYKGDLNVGLFEGIDLFAGINLRGNEIMAAMMRVQLARLDEIIDDLHRNRSVISEKIEGVVEQISYNGGSQAGTGSAMGLKFDDERRAREFCEVLKEEIGTPQAIAHLPIDQDKHVYTSWDPLLNRRGSYVRSSDPFFHALNDNAPSYHADMLPRTLETLARTVILAINPDWDERACEGISDSVRKAAERTL</sequence>
<evidence type="ECO:0000313" key="3">
    <source>
        <dbReference type="EMBL" id="NDL56621.1"/>
    </source>
</evidence>
<keyword evidence="3" id="KW-0032">Aminotransferase</keyword>
<dbReference type="PANTHER" id="PTHR30244:SF34">
    <property type="entry name" value="DTDP-4-AMINO-4,6-DIDEOXYGALACTOSE TRANSAMINASE"/>
    <property type="match status" value="1"/>
</dbReference>
<dbReference type="SUPFAM" id="SSF53383">
    <property type="entry name" value="PLP-dependent transferases"/>
    <property type="match status" value="1"/>
</dbReference>
<proteinExistence type="inferred from homology"/>
<protein>
    <submittedName>
        <fullName evidence="3">Aminotransferase</fullName>
    </submittedName>
</protein>
<dbReference type="GO" id="GO:0000271">
    <property type="term" value="P:polysaccharide biosynthetic process"/>
    <property type="evidence" value="ECO:0007669"/>
    <property type="project" value="TreeGrafter"/>
</dbReference>
<dbReference type="RefSeq" id="WP_162449176.1">
    <property type="nucleotide sequence ID" value="NZ_WLZY01000001.1"/>
</dbReference>
<dbReference type="Pfam" id="PF01041">
    <property type="entry name" value="DegT_DnrJ_EryC1"/>
    <property type="match status" value="1"/>
</dbReference>
<dbReference type="Proteomes" id="UP000460435">
    <property type="component" value="Unassembled WGS sequence"/>
</dbReference>
<comment type="similarity">
    <text evidence="2">Belongs to the DegT/DnrJ/EryC1 family.</text>
</comment>
<comment type="cofactor">
    <cofactor evidence="1">
        <name>pyridoxal 5'-phosphate</name>
        <dbReference type="ChEBI" id="CHEBI:597326"/>
    </cofactor>
</comment>
<dbReference type="EMBL" id="WLZY01000001">
    <property type="protein sequence ID" value="NDL56621.1"/>
    <property type="molecule type" value="Genomic_DNA"/>
</dbReference>
<dbReference type="InterPro" id="IPR000653">
    <property type="entry name" value="DegT/StrS_aminotransferase"/>
</dbReference>
<keyword evidence="3" id="KW-0808">Transferase</keyword>
<keyword evidence="4" id="KW-1185">Reference proteome</keyword>
<dbReference type="AlphaFoldDB" id="A0A7K3M001"/>
<accession>A0A7K3M001</accession>
<organism evidence="3 4">
    <name type="scientific">Phytoactinopolyspora mesophila</name>
    <dbReference type="NCBI Taxonomy" id="2650750"/>
    <lineage>
        <taxon>Bacteria</taxon>
        <taxon>Bacillati</taxon>
        <taxon>Actinomycetota</taxon>
        <taxon>Actinomycetes</taxon>
        <taxon>Jiangellales</taxon>
        <taxon>Jiangellaceae</taxon>
        <taxon>Phytoactinopolyspora</taxon>
    </lineage>
</organism>
<dbReference type="InterPro" id="IPR015424">
    <property type="entry name" value="PyrdxlP-dep_Trfase"/>
</dbReference>
<dbReference type="Gene3D" id="3.90.1150.10">
    <property type="entry name" value="Aspartate Aminotransferase, domain 1"/>
    <property type="match status" value="1"/>
</dbReference>
<dbReference type="InterPro" id="IPR015421">
    <property type="entry name" value="PyrdxlP-dep_Trfase_major"/>
</dbReference>
<dbReference type="PANTHER" id="PTHR30244">
    <property type="entry name" value="TRANSAMINASE"/>
    <property type="match status" value="1"/>
</dbReference>
<evidence type="ECO:0000256" key="1">
    <source>
        <dbReference type="ARBA" id="ARBA00001933"/>
    </source>
</evidence>
<dbReference type="GO" id="GO:0030170">
    <property type="term" value="F:pyridoxal phosphate binding"/>
    <property type="evidence" value="ECO:0007669"/>
    <property type="project" value="TreeGrafter"/>
</dbReference>
<reference evidence="3 4" key="1">
    <citation type="submission" date="2019-11" db="EMBL/GenBank/DDBJ databases">
        <authorList>
            <person name="Li X.-J."/>
            <person name="Feng X.-M."/>
        </authorList>
    </citation>
    <scope>NUCLEOTIDE SEQUENCE [LARGE SCALE GENOMIC DNA]</scope>
    <source>
        <strain evidence="3 4">XMNu-373</strain>
    </source>
</reference>
<gene>
    <name evidence="3" type="ORF">F7O44_06005</name>
</gene>
<evidence type="ECO:0000256" key="2">
    <source>
        <dbReference type="RuleBase" id="RU004508"/>
    </source>
</evidence>
<name>A0A7K3M001_9ACTN</name>
<comment type="caution">
    <text evidence="3">The sequence shown here is derived from an EMBL/GenBank/DDBJ whole genome shotgun (WGS) entry which is preliminary data.</text>
</comment>